<feature type="compositionally biased region" description="Polar residues" evidence="1">
    <location>
        <begin position="1287"/>
        <end position="1303"/>
    </location>
</feature>
<dbReference type="PANTHER" id="PTHR34798">
    <property type="entry name" value="PROTEIN TIME FOR COFFEE"/>
    <property type="match status" value="1"/>
</dbReference>
<feature type="region of interest" description="Disordered" evidence="1">
    <location>
        <begin position="929"/>
        <end position="953"/>
    </location>
</feature>
<dbReference type="PANTHER" id="PTHR34798:SF2">
    <property type="entry name" value="PROTEIN TIME FOR COFFEE"/>
    <property type="match status" value="1"/>
</dbReference>
<organism evidence="2 3">
    <name type="scientific">Lupinus albus</name>
    <name type="common">White lupine</name>
    <name type="synonym">Lupinus termis</name>
    <dbReference type="NCBI Taxonomy" id="3870"/>
    <lineage>
        <taxon>Eukaryota</taxon>
        <taxon>Viridiplantae</taxon>
        <taxon>Streptophyta</taxon>
        <taxon>Embryophyta</taxon>
        <taxon>Tracheophyta</taxon>
        <taxon>Spermatophyta</taxon>
        <taxon>Magnoliopsida</taxon>
        <taxon>eudicotyledons</taxon>
        <taxon>Gunneridae</taxon>
        <taxon>Pentapetalae</taxon>
        <taxon>rosids</taxon>
        <taxon>fabids</taxon>
        <taxon>Fabales</taxon>
        <taxon>Fabaceae</taxon>
        <taxon>Papilionoideae</taxon>
        <taxon>50 kb inversion clade</taxon>
        <taxon>genistoids sensu lato</taxon>
        <taxon>core genistoids</taxon>
        <taxon>Genisteae</taxon>
        <taxon>Lupinus</taxon>
    </lineage>
</organism>
<evidence type="ECO:0000313" key="2">
    <source>
        <dbReference type="EMBL" id="KAE9606452.1"/>
    </source>
</evidence>
<feature type="compositionally biased region" description="Basic residues" evidence="1">
    <location>
        <begin position="71"/>
        <end position="87"/>
    </location>
</feature>
<feature type="compositionally biased region" description="Polar residues" evidence="1">
    <location>
        <begin position="1114"/>
        <end position="1123"/>
    </location>
</feature>
<feature type="region of interest" description="Disordered" evidence="1">
    <location>
        <begin position="1"/>
        <end position="195"/>
    </location>
</feature>
<name>A0A6A4PYB1_LUPAL</name>
<feature type="compositionally biased region" description="Low complexity" evidence="1">
    <location>
        <begin position="1191"/>
        <end position="1202"/>
    </location>
</feature>
<proteinExistence type="predicted"/>
<evidence type="ECO:0008006" key="4">
    <source>
        <dbReference type="Google" id="ProtNLM"/>
    </source>
</evidence>
<dbReference type="GO" id="GO:0005634">
    <property type="term" value="C:nucleus"/>
    <property type="evidence" value="ECO:0007669"/>
    <property type="project" value="TreeGrafter"/>
</dbReference>
<evidence type="ECO:0000256" key="1">
    <source>
        <dbReference type="SAM" id="MobiDB-lite"/>
    </source>
</evidence>
<reference evidence="3" key="1">
    <citation type="journal article" date="2020" name="Nat. Commun.">
        <title>Genome sequence of the cluster root forming white lupin.</title>
        <authorList>
            <person name="Hufnagel B."/>
            <person name="Marques A."/>
            <person name="Soriano A."/>
            <person name="Marques L."/>
            <person name="Divol F."/>
            <person name="Doumas P."/>
            <person name="Sallet E."/>
            <person name="Mancinotti D."/>
            <person name="Carrere S."/>
            <person name="Marande W."/>
            <person name="Arribat S."/>
            <person name="Keller J."/>
            <person name="Huneau C."/>
            <person name="Blein T."/>
            <person name="Aime D."/>
            <person name="Laguerre M."/>
            <person name="Taylor J."/>
            <person name="Schubert V."/>
            <person name="Nelson M."/>
            <person name="Geu-Flores F."/>
            <person name="Crespi M."/>
            <person name="Gallardo-Guerrero K."/>
            <person name="Delaux P.-M."/>
            <person name="Salse J."/>
            <person name="Berges H."/>
            <person name="Guyot R."/>
            <person name="Gouzy J."/>
            <person name="Peret B."/>
        </authorList>
    </citation>
    <scope>NUCLEOTIDE SEQUENCE [LARGE SCALE GENOMIC DNA]</scope>
    <source>
        <strain evidence="3">cv. Amiga</strain>
    </source>
</reference>
<dbReference type="InterPro" id="IPR039317">
    <property type="entry name" value="TIC"/>
</dbReference>
<feature type="compositionally biased region" description="Basic residues" evidence="1">
    <location>
        <begin position="19"/>
        <end position="28"/>
    </location>
</feature>
<feature type="region of interest" description="Disordered" evidence="1">
    <location>
        <begin position="1357"/>
        <end position="1400"/>
    </location>
</feature>
<protein>
    <recommendedName>
        <fullName evidence="4">Protein TIME FOR COFFEE</fullName>
    </recommendedName>
</protein>
<feature type="compositionally biased region" description="Basic and acidic residues" evidence="1">
    <location>
        <begin position="335"/>
        <end position="345"/>
    </location>
</feature>
<feature type="compositionally biased region" description="Polar residues" evidence="1">
    <location>
        <begin position="325"/>
        <end position="334"/>
    </location>
</feature>
<feature type="compositionally biased region" description="Polar residues" evidence="1">
    <location>
        <begin position="1233"/>
        <end position="1281"/>
    </location>
</feature>
<feature type="compositionally biased region" description="Basic and acidic residues" evidence="1">
    <location>
        <begin position="935"/>
        <end position="946"/>
    </location>
</feature>
<feature type="compositionally biased region" description="Polar residues" evidence="1">
    <location>
        <begin position="1156"/>
        <end position="1190"/>
    </location>
</feature>
<feature type="region of interest" description="Disordered" evidence="1">
    <location>
        <begin position="789"/>
        <end position="896"/>
    </location>
</feature>
<feature type="region of interest" description="Disordered" evidence="1">
    <location>
        <begin position="403"/>
        <end position="422"/>
    </location>
</feature>
<feature type="compositionally biased region" description="Polar residues" evidence="1">
    <location>
        <begin position="818"/>
        <end position="830"/>
    </location>
</feature>
<dbReference type="OrthoDB" id="784889at2759"/>
<feature type="compositionally biased region" description="Low complexity" evidence="1">
    <location>
        <begin position="792"/>
        <end position="817"/>
    </location>
</feature>
<feature type="compositionally biased region" description="Polar residues" evidence="1">
    <location>
        <begin position="263"/>
        <end position="281"/>
    </location>
</feature>
<gene>
    <name evidence="2" type="ORF">Lalb_Chr09g0319791</name>
</gene>
<feature type="compositionally biased region" description="Gly residues" evidence="1">
    <location>
        <begin position="833"/>
        <end position="844"/>
    </location>
</feature>
<sequence>MERNREGRRSMGSGDALTRRRRRRRHRTTNTTDSPDEDAETTRLRDRLHRTKNTTPTHEDEYTSDESFNHQPHKSRMLPLNPHRKTFPHSQLFRPTPPPSWKPADEMIGVSVPRKARSASTKRSHDSTAGILSDHFHPHPFTSSPSPSSSNLSVRKKIVKPNNNNNNNNNNNGNKFKLLKSSSSKTSSPAQDQEDEIEIEIAQVLYGMMTQPQPSSLNHLHSAEGNKSESFPPQNSTSDIIPMSVVAPKRKRPRQVKYEEESQSPATFTVRSSPISSTSKAQGDHPSKVETCSQNFDENTGIVPESGAVSSDLASLEGQAESIKVESNVSSHSKMLTEESEKQDVELSNELVTPQSPNKESTKLDVDHEVVKSTKSNLTLYECENQREQKFQIDLMSPPPLLRSSPERKSENNFVAGDPKPLVTDADMEVKPVLKEGEKSLTTNKEEVVGMEMDESETQKPIITQKGRDIDFQLDLEKGHKAEASGNDSIITNNQHQNNIQKQRQQPNSEKNVVSNPMPLPLSVPNWSGGLPPMGYMTTLPGVVSVDGTTVTSAAIPPRPKRCATHCYIARNILYHQQIAKMNPFWPAAAGSASLYGAKPCNLNVVTSAELHANVPSRAPNPTQDKDQALVMFPGQMGKDKGSQPTSVDNSQQKQLLLQQALPPGTPSNILGPAFIFPLNQQHAAAAAAASVRPGSMKSFPLANSAVSSFTANSAPQNASGTGATAVPPMSFSYPNMAGNETQYLAILQNNAYPFPIPAHVGGPPAYRGTQAQALPFFNGSFYSSQMLHPSQIQQQPQLQQTQQGHHASISSGSSSSQKHVQNQQQMPNASGSTGGVGASGGSMQGSPVTKNHSSKPLQLQQQQQRQQLQNHHASHPAHQIETEMGSADSPSADSRQTRATMSIYGQNFAMPVQTPNFALMTPAPITGTGPNGGHVEKKQAQEHPGPKGSTETSQAFAMSFASINGATSVTGFDPSYIAQSHHSIMQNHHNYQIMAAAQAASAQQKKNYHVVEDGKNAVDSSNLDEDRKPVGGKIPATVGQSIAFSRPDASDPSITALTGNNVVDSSARTLNLGSGSINTSVASSQQHRQRNQQQIIQKQNQFATAAAAAARSKTPSTSNGSVYSDHHPSTLSMNSKFPNAVSMFPQNLVQCSSTVVAQSPQRKNSARASISQFPLSMASPPSSSVKTLPQHQARSQQAHSQISFSANPKSTSIQVQPLSSTQSPSPPIIVGSPTTSSVSKNTGSPRTTSTSTDNKISQTALASQQTKNTQAGPSSKSGRNMPSILSGPQLTNSSTGTKPQLPQQQQQQQISKQAVPHAQLFMSNPYYIHSQVSQSNSPTSTTSAANGYYLQRRGHDQMQTQMQRQSSSGTNSNGAAGSNTKGSGLPTPGLPHPAQFASMSQAGNHHPFVVPAGFPYVHAVPAAVQVKPAEQKQPAAE</sequence>
<dbReference type="Proteomes" id="UP000447434">
    <property type="component" value="Chromosome 9"/>
</dbReference>
<evidence type="ECO:0000313" key="3">
    <source>
        <dbReference type="Proteomes" id="UP000447434"/>
    </source>
</evidence>
<feature type="compositionally biased region" description="Low complexity" evidence="1">
    <location>
        <begin position="1358"/>
        <end position="1381"/>
    </location>
</feature>
<feature type="compositionally biased region" description="Polar residues" evidence="1">
    <location>
        <begin position="350"/>
        <end position="359"/>
    </location>
</feature>
<comment type="caution">
    <text evidence="2">The sequence shown here is derived from an EMBL/GenBank/DDBJ whole genome shotgun (WGS) entry which is preliminary data.</text>
</comment>
<feature type="compositionally biased region" description="Polar residues" evidence="1">
    <location>
        <begin position="228"/>
        <end position="239"/>
    </location>
</feature>
<feature type="region of interest" description="Disordered" evidence="1">
    <location>
        <begin position="1109"/>
        <end position="1129"/>
    </location>
</feature>
<feature type="compositionally biased region" description="Low complexity" evidence="1">
    <location>
        <begin position="858"/>
        <end position="870"/>
    </location>
</feature>
<feature type="region of interest" description="Disordered" evidence="1">
    <location>
        <begin position="1156"/>
        <end position="1315"/>
    </location>
</feature>
<feature type="compositionally biased region" description="Polar residues" evidence="1">
    <location>
        <begin position="1203"/>
        <end position="1214"/>
    </location>
</feature>
<feature type="compositionally biased region" description="Low complexity" evidence="1">
    <location>
        <begin position="162"/>
        <end position="191"/>
    </location>
</feature>
<keyword evidence="3" id="KW-1185">Reference proteome</keyword>
<accession>A0A6A4PYB1</accession>
<dbReference type="EMBL" id="WOCE01000009">
    <property type="protein sequence ID" value="KAE9606452.1"/>
    <property type="molecule type" value="Genomic_DNA"/>
</dbReference>
<feature type="compositionally biased region" description="Low complexity" evidence="1">
    <location>
        <begin position="139"/>
        <end position="150"/>
    </location>
</feature>
<feature type="compositionally biased region" description="Low complexity" evidence="1">
    <location>
        <begin position="1215"/>
        <end position="1224"/>
    </location>
</feature>
<feature type="region of interest" description="Disordered" evidence="1">
    <location>
        <begin position="320"/>
        <end position="364"/>
    </location>
</feature>
<dbReference type="GO" id="GO:0042752">
    <property type="term" value="P:regulation of circadian rhythm"/>
    <property type="evidence" value="ECO:0007669"/>
    <property type="project" value="InterPro"/>
</dbReference>
<feature type="compositionally biased region" description="Low complexity" evidence="1">
    <location>
        <begin position="498"/>
        <end position="508"/>
    </location>
</feature>
<feature type="region of interest" description="Disordered" evidence="1">
    <location>
        <begin position="498"/>
        <end position="517"/>
    </location>
</feature>
<feature type="region of interest" description="Disordered" evidence="1">
    <location>
        <begin position="212"/>
        <end position="292"/>
    </location>
</feature>
<feature type="compositionally biased region" description="Polar residues" evidence="1">
    <location>
        <begin position="848"/>
        <end position="857"/>
    </location>
</feature>